<feature type="signal peptide" evidence="10">
    <location>
        <begin position="1"/>
        <end position="19"/>
    </location>
</feature>
<name>A0A399RL60_9PROT</name>
<feature type="region of interest" description="Disordered" evidence="9">
    <location>
        <begin position="21"/>
        <end position="47"/>
    </location>
</feature>
<feature type="chain" id="PRO_5017276285" description="Peptidoglycan-associated lipoprotein" evidence="10">
    <location>
        <begin position="20"/>
        <end position="185"/>
    </location>
</feature>
<evidence type="ECO:0000256" key="8">
    <source>
        <dbReference type="HAMAP-Rule" id="MF_02204"/>
    </source>
</evidence>
<dbReference type="SUPFAM" id="SSF103088">
    <property type="entry name" value="OmpA-like"/>
    <property type="match status" value="1"/>
</dbReference>
<dbReference type="InterPro" id="IPR050330">
    <property type="entry name" value="Bact_OuterMem_StrucFunc"/>
</dbReference>
<dbReference type="PROSITE" id="PS51123">
    <property type="entry name" value="OMPA_2"/>
    <property type="match status" value="1"/>
</dbReference>
<keyword evidence="3 8" id="KW-0472">Membrane</keyword>
<keyword evidence="7 8" id="KW-0131">Cell cycle</keyword>
<evidence type="ECO:0000256" key="4">
    <source>
        <dbReference type="ARBA" id="ARBA00023139"/>
    </source>
</evidence>
<dbReference type="InterPro" id="IPR006664">
    <property type="entry name" value="OMP_bac"/>
</dbReference>
<organism evidence="12 13">
    <name type="scientific">Henriciella mobilis</name>
    <dbReference type="NCBI Taxonomy" id="2305467"/>
    <lineage>
        <taxon>Bacteria</taxon>
        <taxon>Pseudomonadati</taxon>
        <taxon>Pseudomonadota</taxon>
        <taxon>Alphaproteobacteria</taxon>
        <taxon>Hyphomonadales</taxon>
        <taxon>Hyphomonadaceae</taxon>
        <taxon>Henriciella</taxon>
    </lineage>
</organism>
<dbReference type="NCBIfam" id="TIGR02802">
    <property type="entry name" value="Pal_lipo"/>
    <property type="match status" value="1"/>
</dbReference>
<comment type="function">
    <text evidence="8">Part of the Tol-Pal system, which plays a role in outer membrane invagination during cell division and is important for maintaining outer membrane integrity.</text>
</comment>
<evidence type="ECO:0000256" key="7">
    <source>
        <dbReference type="ARBA" id="ARBA00023306"/>
    </source>
</evidence>
<dbReference type="Pfam" id="PF00691">
    <property type="entry name" value="OmpA"/>
    <property type="match status" value="1"/>
</dbReference>
<dbReference type="Gene3D" id="3.30.1330.60">
    <property type="entry name" value="OmpA-like domain"/>
    <property type="match status" value="1"/>
</dbReference>
<evidence type="ECO:0000313" key="13">
    <source>
        <dbReference type="Proteomes" id="UP000266385"/>
    </source>
</evidence>
<comment type="subunit">
    <text evidence="8">The Tol-Pal system is composed of five core proteins: the inner membrane proteins TolA, TolQ and TolR, the periplasmic protein TolB and the outer membrane protein Pal. They form a network linking the inner and outer membranes and the peptidoglycan layer.</text>
</comment>
<dbReference type="Proteomes" id="UP000266385">
    <property type="component" value="Unassembled WGS sequence"/>
</dbReference>
<accession>A0A399RL60</accession>
<evidence type="ECO:0000256" key="5">
    <source>
        <dbReference type="ARBA" id="ARBA00023237"/>
    </source>
</evidence>
<dbReference type="OrthoDB" id="9809164at2"/>
<dbReference type="AlphaFoldDB" id="A0A399RL60"/>
<evidence type="ECO:0000259" key="11">
    <source>
        <dbReference type="PROSITE" id="PS51123"/>
    </source>
</evidence>
<comment type="caution">
    <text evidence="12">The sequence shown here is derived from an EMBL/GenBank/DDBJ whole genome shotgun (WGS) entry which is preliminary data.</text>
</comment>
<evidence type="ECO:0000256" key="10">
    <source>
        <dbReference type="SAM" id="SignalP"/>
    </source>
</evidence>
<dbReference type="EMBL" id="QWFX01000006">
    <property type="protein sequence ID" value="RIJ30747.1"/>
    <property type="molecule type" value="Genomic_DNA"/>
</dbReference>
<dbReference type="InterPro" id="IPR006665">
    <property type="entry name" value="OmpA-like"/>
</dbReference>
<evidence type="ECO:0000256" key="9">
    <source>
        <dbReference type="SAM" id="MobiDB-lite"/>
    </source>
</evidence>
<keyword evidence="13" id="KW-1185">Reference proteome</keyword>
<evidence type="ECO:0000313" key="12">
    <source>
        <dbReference type="EMBL" id="RIJ30747.1"/>
    </source>
</evidence>
<dbReference type="GO" id="GO:0009279">
    <property type="term" value="C:cell outer membrane"/>
    <property type="evidence" value="ECO:0007669"/>
    <property type="project" value="UniProtKB-SubCell"/>
</dbReference>
<evidence type="ECO:0000256" key="2">
    <source>
        <dbReference type="ARBA" id="ARBA00022729"/>
    </source>
</evidence>
<evidence type="ECO:0000256" key="3">
    <source>
        <dbReference type="ARBA" id="ARBA00023136"/>
    </source>
</evidence>
<dbReference type="PRINTS" id="PR01021">
    <property type="entry name" value="OMPADOMAIN"/>
</dbReference>
<evidence type="ECO:0000256" key="6">
    <source>
        <dbReference type="ARBA" id="ARBA00023288"/>
    </source>
</evidence>
<dbReference type="HAMAP" id="MF_02204">
    <property type="entry name" value="Pal"/>
    <property type="match status" value="1"/>
</dbReference>
<comment type="subcellular location">
    <subcellularLocation>
        <location evidence="8">Cell outer membrane</location>
        <topology evidence="8">Lipid-anchor</topology>
    </subcellularLocation>
</comment>
<gene>
    <name evidence="8 12" type="primary">pal</name>
    <name evidence="12" type="ORF">D1223_06180</name>
</gene>
<dbReference type="PANTHER" id="PTHR30329:SF21">
    <property type="entry name" value="LIPOPROTEIN YIAD-RELATED"/>
    <property type="match status" value="1"/>
</dbReference>
<evidence type="ECO:0000256" key="1">
    <source>
        <dbReference type="ARBA" id="ARBA00022618"/>
    </source>
</evidence>
<feature type="domain" description="OmpA-like" evidence="11">
    <location>
        <begin position="67"/>
        <end position="183"/>
    </location>
</feature>
<dbReference type="PROSITE" id="PS51257">
    <property type="entry name" value="PROKAR_LIPOPROTEIN"/>
    <property type="match status" value="1"/>
</dbReference>
<dbReference type="RefSeq" id="WP_119376053.1">
    <property type="nucleotide sequence ID" value="NZ_QWFX01000006.1"/>
</dbReference>
<dbReference type="InterPro" id="IPR039001">
    <property type="entry name" value="Pal"/>
</dbReference>
<dbReference type="InterPro" id="IPR036737">
    <property type="entry name" value="OmpA-like_sf"/>
</dbReference>
<keyword evidence="1 8" id="KW-0132">Cell division</keyword>
<keyword evidence="4 8" id="KW-0564">Palmitate</keyword>
<proteinExistence type="inferred from homology"/>
<protein>
    <recommendedName>
        <fullName evidence="8">Peptidoglycan-associated lipoprotein</fullName>
        <shortName evidence="8">PAL</shortName>
    </recommendedName>
</protein>
<keyword evidence="5 8" id="KW-0998">Cell outer membrane</keyword>
<dbReference type="CDD" id="cd07185">
    <property type="entry name" value="OmpA_C-like"/>
    <property type="match status" value="1"/>
</dbReference>
<keyword evidence="6 8" id="KW-0449">Lipoprotein</keyword>
<reference evidence="12 13" key="1">
    <citation type="submission" date="2018-08" db="EMBL/GenBank/DDBJ databases">
        <title>Henriciella mobilis sp. nov., isolated from seawater.</title>
        <authorList>
            <person name="Cheng H."/>
            <person name="Wu Y.-H."/>
            <person name="Xu X.-W."/>
            <person name="Guo L.-L."/>
        </authorList>
    </citation>
    <scope>NUCLEOTIDE SEQUENCE [LARGE SCALE GENOMIC DNA]</scope>
    <source>
        <strain evidence="12 13">JN25</strain>
    </source>
</reference>
<dbReference type="PANTHER" id="PTHR30329">
    <property type="entry name" value="STATOR ELEMENT OF FLAGELLAR MOTOR COMPLEX"/>
    <property type="match status" value="1"/>
</dbReference>
<keyword evidence="2 8" id="KW-0732">Signal</keyword>
<sequence length="185" mass="20101">MRRIALTTSAIALFIGAAACSSTPEPEPVQPEPVVETNTAPVEPVQEETIEEPKRVVDAGPAAGSIQDFTVNVGDRVYFDLDQASLDPDDQEILQRQAAWLQSYPNVRILVAGNCDERGTREYNLALGARRANTVKQYLLSLGVDPARIDTVSYGKERPIDSRSNEAAWALNRNGFTQILSGASS</sequence>
<dbReference type="InterPro" id="IPR014169">
    <property type="entry name" value="Pal_lipo_C"/>
</dbReference>
<dbReference type="GO" id="GO:0051301">
    <property type="term" value="P:cell division"/>
    <property type="evidence" value="ECO:0007669"/>
    <property type="project" value="UniProtKB-UniRule"/>
</dbReference>
<comment type="similarity">
    <text evidence="8">Belongs to the Pal lipoprotein family.</text>
</comment>